<comment type="catalytic activity">
    <reaction evidence="2">
        <text>an L-aminoacyl-L-amino acid + H2O = 2 an L-alpha-amino acid</text>
        <dbReference type="Rhea" id="RHEA:48940"/>
        <dbReference type="ChEBI" id="CHEBI:15377"/>
        <dbReference type="ChEBI" id="CHEBI:59869"/>
        <dbReference type="ChEBI" id="CHEBI:77460"/>
        <dbReference type="EC" id="3.4.13.19"/>
    </reaction>
</comment>
<dbReference type="Proteomes" id="UP000800093">
    <property type="component" value="Unassembled WGS sequence"/>
</dbReference>
<evidence type="ECO:0000313" key="3">
    <source>
        <dbReference type="EMBL" id="KAF2259668.1"/>
    </source>
</evidence>
<gene>
    <name evidence="3" type="ORF">CC78DRAFT_474863</name>
</gene>
<dbReference type="OrthoDB" id="445695at2759"/>
<keyword evidence="2" id="KW-0862">Zinc</keyword>
<comment type="caution">
    <text evidence="3">The sequence shown here is derived from an EMBL/GenBank/DDBJ whole genome shotgun (WGS) entry which is preliminary data.</text>
</comment>
<name>A0A9P4K2K7_9PLEO</name>
<evidence type="ECO:0000256" key="1">
    <source>
        <dbReference type="ARBA" id="ARBA00022997"/>
    </source>
</evidence>
<dbReference type="PANTHER" id="PTHR10443:SF12">
    <property type="entry name" value="DIPEPTIDASE"/>
    <property type="match status" value="1"/>
</dbReference>
<proteinExistence type="inferred from homology"/>
<organism evidence="3 4">
    <name type="scientific">Lojkania enalia</name>
    <dbReference type="NCBI Taxonomy" id="147567"/>
    <lineage>
        <taxon>Eukaryota</taxon>
        <taxon>Fungi</taxon>
        <taxon>Dikarya</taxon>
        <taxon>Ascomycota</taxon>
        <taxon>Pezizomycotina</taxon>
        <taxon>Dothideomycetes</taxon>
        <taxon>Pleosporomycetidae</taxon>
        <taxon>Pleosporales</taxon>
        <taxon>Pleosporales incertae sedis</taxon>
        <taxon>Lojkania</taxon>
    </lineage>
</organism>
<dbReference type="CDD" id="cd01301">
    <property type="entry name" value="rDP_like"/>
    <property type="match status" value="1"/>
</dbReference>
<evidence type="ECO:0000313" key="4">
    <source>
        <dbReference type="Proteomes" id="UP000800093"/>
    </source>
</evidence>
<dbReference type="PANTHER" id="PTHR10443">
    <property type="entry name" value="MICROSOMAL DIPEPTIDASE"/>
    <property type="match status" value="1"/>
</dbReference>
<dbReference type="GO" id="GO:0046872">
    <property type="term" value="F:metal ion binding"/>
    <property type="evidence" value="ECO:0007669"/>
    <property type="project" value="UniProtKB-UniRule"/>
</dbReference>
<keyword evidence="1 2" id="KW-0224">Dipeptidase</keyword>
<keyword evidence="2" id="KW-0482">Metalloprotease</keyword>
<reference evidence="4" key="1">
    <citation type="journal article" date="2020" name="Stud. Mycol.">
        <title>101 Dothideomycetes genomes: A test case for predicting lifestyles and emergence of pathogens.</title>
        <authorList>
            <person name="Haridas S."/>
            <person name="Albert R."/>
            <person name="Binder M."/>
            <person name="Bloem J."/>
            <person name="LaButti K."/>
            <person name="Salamov A."/>
            <person name="Andreopoulos B."/>
            <person name="Baker S."/>
            <person name="Barry K."/>
            <person name="Bills G."/>
            <person name="Bluhm B."/>
            <person name="Cannon C."/>
            <person name="Castanera R."/>
            <person name="Culley D."/>
            <person name="Daum C."/>
            <person name="Ezra D."/>
            <person name="Gonzalez J."/>
            <person name="Henrissat B."/>
            <person name="Kuo A."/>
            <person name="Liang C."/>
            <person name="Lipzen A."/>
            <person name="Lutzoni F."/>
            <person name="Magnuson J."/>
            <person name="Mondo S."/>
            <person name="Nolan M."/>
            <person name="Ohm R."/>
            <person name="Pangilinan J."/>
            <person name="Park H.-J."/>
            <person name="Ramirez L."/>
            <person name="Alfaro M."/>
            <person name="Sun H."/>
            <person name="Tritt A."/>
            <person name="Yoshinaga Y."/>
            <person name="Zwiers L.-H."/>
            <person name="Turgeon B."/>
            <person name="Goodwin S."/>
            <person name="Spatafora J."/>
            <person name="Crous P."/>
            <person name="Grigoriev I."/>
        </authorList>
    </citation>
    <scope>NUCLEOTIDE SEQUENCE [LARGE SCALE GENOMIC DNA]</scope>
    <source>
        <strain evidence="4">CBS 304.66</strain>
    </source>
</reference>
<feature type="chain" id="PRO_5040545400" description="Dipeptidase" evidence="2">
    <location>
        <begin position="25"/>
        <end position="373"/>
    </location>
</feature>
<dbReference type="PROSITE" id="PS51365">
    <property type="entry name" value="RENAL_DIPEPTIDASE_2"/>
    <property type="match status" value="1"/>
</dbReference>
<keyword evidence="2" id="KW-0645">Protease</keyword>
<evidence type="ECO:0000256" key="2">
    <source>
        <dbReference type="RuleBase" id="RU341113"/>
    </source>
</evidence>
<accession>A0A9P4K2K7</accession>
<dbReference type="GO" id="GO:0070573">
    <property type="term" value="F:metallodipeptidase activity"/>
    <property type="evidence" value="ECO:0007669"/>
    <property type="project" value="InterPro"/>
</dbReference>
<dbReference type="Pfam" id="PF01244">
    <property type="entry name" value="Peptidase_M19"/>
    <property type="match status" value="1"/>
</dbReference>
<dbReference type="AlphaFoldDB" id="A0A9P4K2K7"/>
<keyword evidence="4" id="KW-1185">Reference proteome</keyword>
<comment type="similarity">
    <text evidence="2">Belongs to the metallo-dependent hydrolases superfamily. Peptidase M19 family.</text>
</comment>
<comment type="cofactor">
    <cofactor evidence="2">
        <name>Zn(2+)</name>
        <dbReference type="ChEBI" id="CHEBI:29105"/>
    </cofactor>
</comment>
<sequence length="373" mass="42058">MCLIWHRLLVRLFSIVSRSNLTNSDGHNDFPIWIRAFYQNHIYQQNFTQESELFGQVDFPRLREGRIGGQFWSVYVECPKDSGKYTDDVYREIVHDTLQQIDIVYRLMKAYPSYLQHARNAADVKKIFHSSSRIASFMGIEGLHQIGNSASILRMYYSLGVRYATLTHTCHNAYADSEEPAKPIHGGLSEAGKALVKEMNRMGMIVDLSHTSFDTQRDALKISKAPIIFSHSNAYSVHNHTRNVPDDVLDMVKENGGVVMATFYPSFLSSNSSNASLDTVAEHIQYIGERIGYKHLGIGSDFDGMASGPKGLEDVTKYPDLIRELKERGIAKEDIIGIMGLNILRVLEDVEDVAASMADVLPLEDNVKPFFDP</sequence>
<dbReference type="InterPro" id="IPR032466">
    <property type="entry name" value="Metal_Hydrolase"/>
</dbReference>
<keyword evidence="2" id="KW-0378">Hydrolase</keyword>
<dbReference type="EC" id="3.4.13.19" evidence="2"/>
<dbReference type="Gene3D" id="3.20.20.140">
    <property type="entry name" value="Metal-dependent hydrolases"/>
    <property type="match status" value="1"/>
</dbReference>
<dbReference type="InterPro" id="IPR008257">
    <property type="entry name" value="Pept_M19"/>
</dbReference>
<dbReference type="EMBL" id="ML986702">
    <property type="protein sequence ID" value="KAF2259668.1"/>
    <property type="molecule type" value="Genomic_DNA"/>
</dbReference>
<dbReference type="GO" id="GO:0006508">
    <property type="term" value="P:proteolysis"/>
    <property type="evidence" value="ECO:0007669"/>
    <property type="project" value="UniProtKB-KW"/>
</dbReference>
<protein>
    <recommendedName>
        <fullName evidence="2">Dipeptidase</fullName>
        <ecNumber evidence="2">3.4.13.19</ecNumber>
    </recommendedName>
</protein>
<dbReference type="SUPFAM" id="SSF51556">
    <property type="entry name" value="Metallo-dependent hydrolases"/>
    <property type="match status" value="1"/>
</dbReference>
<keyword evidence="2" id="KW-0732">Signal</keyword>
<feature type="signal peptide" evidence="2">
    <location>
        <begin position="1"/>
        <end position="24"/>
    </location>
</feature>
<keyword evidence="2" id="KW-0479">Metal-binding</keyword>